<dbReference type="KEGG" id="nli:G3M70_14235"/>
<reference evidence="15 16" key="1">
    <citation type="submission" date="2020-02" db="EMBL/GenBank/DDBJ databases">
        <title>Genomic and physiological characterization of two novel Nitrospinaceae genera.</title>
        <authorList>
            <person name="Mueller A.J."/>
            <person name="Jung M.-Y."/>
            <person name="Strachan C.R."/>
            <person name="Herbold C.W."/>
            <person name="Kirkegaard R.H."/>
            <person name="Daims H."/>
        </authorList>
    </citation>
    <scope>NUCLEOTIDE SEQUENCE [LARGE SCALE GENOMIC DNA]</scope>
    <source>
        <strain evidence="15">EB</strain>
    </source>
</reference>
<organism evidence="15 16">
    <name type="scientific">Candidatus Nitronauta litoralis</name>
    <dbReference type="NCBI Taxonomy" id="2705533"/>
    <lineage>
        <taxon>Bacteria</taxon>
        <taxon>Pseudomonadati</taxon>
        <taxon>Nitrospinota/Tectimicrobiota group</taxon>
        <taxon>Nitrospinota</taxon>
        <taxon>Nitrospinia</taxon>
        <taxon>Nitrospinales</taxon>
        <taxon>Nitrospinaceae</taxon>
        <taxon>Candidatus Nitronauta</taxon>
    </lineage>
</organism>
<evidence type="ECO:0000256" key="12">
    <source>
        <dbReference type="SAM" id="Phobius"/>
    </source>
</evidence>
<dbReference type="GO" id="GO:1902600">
    <property type="term" value="P:proton transmembrane transport"/>
    <property type="evidence" value="ECO:0007669"/>
    <property type="project" value="UniProtKB-KW"/>
</dbReference>
<proteinExistence type="inferred from homology"/>
<dbReference type="GO" id="GO:0005886">
    <property type="term" value="C:plasma membrane"/>
    <property type="evidence" value="ECO:0007669"/>
    <property type="project" value="UniProtKB-SubCell"/>
</dbReference>
<evidence type="ECO:0000256" key="6">
    <source>
        <dbReference type="ARBA" id="ARBA00022692"/>
    </source>
</evidence>
<evidence type="ECO:0000259" key="13">
    <source>
        <dbReference type="Pfam" id="PF01618"/>
    </source>
</evidence>
<evidence type="ECO:0000256" key="1">
    <source>
        <dbReference type="ARBA" id="ARBA00004651"/>
    </source>
</evidence>
<sequence>MDSASFSGILLGIALIIGAIFIGGEIHNFWNLPGIMIVIGGTIAATFVTFQLKDVLRAFKAAAFVFREKKRDPNDMVETMVELCTMTRRQGLIAIGKIEFQDGNAFLRKACNLIADGSKEDNIRDTLNIEIESLKQRHLIIQDIFRKMATYSPAFGMIGTLIGLVQMLSRLSNPETIGPAMAVALLTTFYGVLLANLIFLPIAGKLKDRTLNEVIMLETIFEGAISILNDNNPLSLYDKLSAFIPESERRPLSRTGTGKNFK</sequence>
<feature type="transmembrane region" description="Helical" evidence="12">
    <location>
        <begin position="180"/>
        <end position="200"/>
    </location>
</feature>
<evidence type="ECO:0000313" key="15">
    <source>
        <dbReference type="EMBL" id="QPJ62970.1"/>
    </source>
</evidence>
<keyword evidence="4" id="KW-1003">Cell membrane</keyword>
<evidence type="ECO:0000256" key="10">
    <source>
        <dbReference type="ARBA" id="ARBA00023065"/>
    </source>
</evidence>
<keyword evidence="8" id="KW-0375">Hydrogen ion transport</keyword>
<feature type="transmembrane region" description="Helical" evidence="12">
    <location>
        <begin position="30"/>
        <end position="50"/>
    </location>
</feature>
<dbReference type="InterPro" id="IPR047055">
    <property type="entry name" value="MotA-like"/>
</dbReference>
<dbReference type="Pfam" id="PF20560">
    <property type="entry name" value="MotA_N"/>
    <property type="match status" value="1"/>
</dbReference>
<keyword evidence="7" id="KW-0283">Flagellar rotation</keyword>
<keyword evidence="10" id="KW-0406">Ion transport</keyword>
<evidence type="ECO:0000256" key="11">
    <source>
        <dbReference type="ARBA" id="ARBA00023136"/>
    </source>
</evidence>
<evidence type="ECO:0000256" key="9">
    <source>
        <dbReference type="ARBA" id="ARBA00022989"/>
    </source>
</evidence>
<dbReference type="Pfam" id="PF01618">
    <property type="entry name" value="MotA_ExbB"/>
    <property type="match status" value="1"/>
</dbReference>
<dbReference type="InterPro" id="IPR002898">
    <property type="entry name" value="MotA_ExbB_proton_chnl"/>
</dbReference>
<feature type="transmembrane region" description="Helical" evidence="12">
    <location>
        <begin position="148"/>
        <end position="168"/>
    </location>
</feature>
<keyword evidence="5" id="KW-0145">Chemotaxis</keyword>
<gene>
    <name evidence="15" type="ORF">G3M70_14235</name>
</gene>
<dbReference type="Proteomes" id="UP000594688">
    <property type="component" value="Chromosome"/>
</dbReference>
<name>A0A7T0G140_9BACT</name>
<evidence type="ECO:0000256" key="7">
    <source>
        <dbReference type="ARBA" id="ARBA00022779"/>
    </source>
</evidence>
<keyword evidence="3" id="KW-0813">Transport</keyword>
<evidence type="ECO:0000313" key="16">
    <source>
        <dbReference type="Proteomes" id="UP000594688"/>
    </source>
</evidence>
<keyword evidence="6 12" id="KW-0812">Transmembrane</keyword>
<dbReference type="PANTHER" id="PTHR30433">
    <property type="entry name" value="CHEMOTAXIS PROTEIN MOTA"/>
    <property type="match status" value="1"/>
</dbReference>
<dbReference type="GO" id="GO:0006935">
    <property type="term" value="P:chemotaxis"/>
    <property type="evidence" value="ECO:0007669"/>
    <property type="project" value="UniProtKB-KW"/>
</dbReference>
<protein>
    <submittedName>
        <fullName evidence="15">Motility protein A</fullName>
    </submittedName>
</protein>
<evidence type="ECO:0000256" key="5">
    <source>
        <dbReference type="ARBA" id="ARBA00022500"/>
    </source>
</evidence>
<dbReference type="InterPro" id="IPR046786">
    <property type="entry name" value="MotA_N"/>
</dbReference>
<dbReference type="GO" id="GO:0071978">
    <property type="term" value="P:bacterial-type flagellum-dependent swarming motility"/>
    <property type="evidence" value="ECO:0007669"/>
    <property type="project" value="InterPro"/>
</dbReference>
<dbReference type="PROSITE" id="PS01307">
    <property type="entry name" value="MOTA"/>
    <property type="match status" value="1"/>
</dbReference>
<evidence type="ECO:0000256" key="8">
    <source>
        <dbReference type="ARBA" id="ARBA00022781"/>
    </source>
</evidence>
<keyword evidence="11 12" id="KW-0472">Membrane</keyword>
<comment type="subcellular location">
    <subcellularLocation>
        <location evidence="1">Cell membrane</location>
        <topology evidence="1">Multi-pass membrane protein</topology>
    </subcellularLocation>
</comment>
<dbReference type="EMBL" id="CP048685">
    <property type="protein sequence ID" value="QPJ62970.1"/>
    <property type="molecule type" value="Genomic_DNA"/>
</dbReference>
<feature type="transmembrane region" description="Helical" evidence="12">
    <location>
        <begin position="7"/>
        <end position="24"/>
    </location>
</feature>
<comment type="similarity">
    <text evidence="2">Belongs to the MotA family.</text>
</comment>
<dbReference type="InterPro" id="IPR000540">
    <property type="entry name" value="Flag_MotA_CS"/>
</dbReference>
<feature type="domain" description="Motility protein A N-terminal" evidence="14">
    <location>
        <begin position="8"/>
        <end position="88"/>
    </location>
</feature>
<keyword evidence="9 12" id="KW-1133">Transmembrane helix</keyword>
<dbReference type="PANTHER" id="PTHR30433:SF2">
    <property type="entry name" value="MOTILITY PROTEIN A"/>
    <property type="match status" value="1"/>
</dbReference>
<accession>A0A7T0G140</accession>
<dbReference type="AlphaFoldDB" id="A0A7T0G140"/>
<evidence type="ECO:0000256" key="4">
    <source>
        <dbReference type="ARBA" id="ARBA00022475"/>
    </source>
</evidence>
<evidence type="ECO:0000256" key="2">
    <source>
        <dbReference type="ARBA" id="ARBA00008038"/>
    </source>
</evidence>
<feature type="domain" description="MotA/TolQ/ExbB proton channel" evidence="13">
    <location>
        <begin position="104"/>
        <end position="218"/>
    </location>
</feature>
<evidence type="ECO:0000256" key="3">
    <source>
        <dbReference type="ARBA" id="ARBA00022448"/>
    </source>
</evidence>
<evidence type="ECO:0000259" key="14">
    <source>
        <dbReference type="Pfam" id="PF20560"/>
    </source>
</evidence>